<gene>
    <name evidence="1" type="ORF">B2H94_08925</name>
</gene>
<organism evidence="1 2">
    <name type="scientific">Clostridium sporogenes</name>
    <dbReference type="NCBI Taxonomy" id="1509"/>
    <lineage>
        <taxon>Bacteria</taxon>
        <taxon>Bacillati</taxon>
        <taxon>Bacillota</taxon>
        <taxon>Clostridia</taxon>
        <taxon>Eubacteriales</taxon>
        <taxon>Clostridiaceae</taxon>
        <taxon>Clostridium</taxon>
    </lineage>
</organism>
<evidence type="ECO:0000313" key="2">
    <source>
        <dbReference type="Proteomes" id="UP000193911"/>
    </source>
</evidence>
<comment type="caution">
    <text evidence="1">The sequence shown here is derived from an EMBL/GenBank/DDBJ whole genome shotgun (WGS) entry which is preliminary data.</text>
</comment>
<dbReference type="RefSeq" id="WP_085333427.1">
    <property type="nucleotide sequence ID" value="NZ_MWJJ01000001.1"/>
</dbReference>
<name>A0ABD6RS24_CLOSG</name>
<dbReference type="AlphaFoldDB" id="A0ABD6RS24"/>
<reference evidence="1 2" key="1">
    <citation type="submission" date="2017-02" db="EMBL/GenBank/DDBJ databases">
        <title>Differentiating clades of botulinum-neurotoxin-producing Clostridia with a simple, multiplex PCR assay.</title>
        <authorList>
            <person name="Williamson C.H.D."/>
            <person name="Vazquez A."/>
            <person name="Hill K."/>
            <person name="Smith T.J."/>
            <person name="Nottingham R."/>
            <person name="Stone N.E."/>
            <person name="Sobek C.J."/>
            <person name="Cocking J.H."/>
            <person name="Fernandez R.A."/>
            <person name="Caballero P.A."/>
            <person name="Leiser O.P."/>
            <person name="Keim P."/>
            <person name="Sahl J.W."/>
        </authorList>
    </citation>
    <scope>NUCLEOTIDE SEQUENCE [LARGE SCALE GENOMIC DNA]</scope>
    <source>
        <strain evidence="1 2">CLS_DGF_0088_06</strain>
    </source>
</reference>
<proteinExistence type="predicted"/>
<protein>
    <submittedName>
        <fullName evidence="1">Uncharacterized protein</fullName>
    </submittedName>
</protein>
<dbReference type="EMBL" id="MWJJ01000001">
    <property type="protein sequence ID" value="OSB19205.1"/>
    <property type="molecule type" value="Genomic_DNA"/>
</dbReference>
<accession>A0ABD6RS24</accession>
<evidence type="ECO:0000313" key="1">
    <source>
        <dbReference type="EMBL" id="OSB19205.1"/>
    </source>
</evidence>
<sequence>MIKINDYCSIAFAKWVRNRQCFINLNTLDNHQINELVEAYLKENARRWNFRFFLKLFQDYTIRYDSIITEPDDLIFIFRNFCMNVKSLEFIDANSVDKRVYLYPLLQKFCDYVNIRTSKYIDNELKHIAAVSYENREGLLEWFNKVTKTYSEELLHLFSDYMENLFNYDLEMFSLWLYKNKRKEAYFKPTNYHILSFDNRKYHIIEEINNGIVNDNIKHIIENSEKRVDFNAYISLTKEYTQLDFVHYLEKRNINIFKQVPKEILESLVDEYINEFPDANERVIYSFVGKIGNNKTFINKLKNMFRNKYGNEFSFERYISCKYHGVFLFRKNDNLSKFLRNFWHDIHHGTGETLDFYFTDRDINTDYHCKQWIKRYINMEIDVKEFPAIFLWEINSSNKGHILLKGLSHGEIFDVIEYLTAQLEVTGLSESILATNIKIKQTIDSKKLNYNTYIAQNSQIAAFGENAVSNNNTFDKQGGI</sequence>
<dbReference type="Proteomes" id="UP000193911">
    <property type="component" value="Unassembled WGS sequence"/>
</dbReference>